<feature type="region of interest" description="Disordered" evidence="1">
    <location>
        <begin position="46"/>
        <end position="65"/>
    </location>
</feature>
<keyword evidence="3" id="KW-0732">Signal</keyword>
<evidence type="ECO:0000256" key="1">
    <source>
        <dbReference type="SAM" id="MobiDB-lite"/>
    </source>
</evidence>
<gene>
    <name evidence="4" type="ORF">CPELLU_LOCUS6328</name>
</gene>
<organism evidence="4 5">
    <name type="scientific">Cetraspora pellucida</name>
    <dbReference type="NCBI Taxonomy" id="1433469"/>
    <lineage>
        <taxon>Eukaryota</taxon>
        <taxon>Fungi</taxon>
        <taxon>Fungi incertae sedis</taxon>
        <taxon>Mucoromycota</taxon>
        <taxon>Glomeromycotina</taxon>
        <taxon>Glomeromycetes</taxon>
        <taxon>Diversisporales</taxon>
        <taxon>Gigasporaceae</taxon>
        <taxon>Cetraspora</taxon>
    </lineage>
</organism>
<feature type="compositionally biased region" description="Low complexity" evidence="1">
    <location>
        <begin position="93"/>
        <end position="115"/>
    </location>
</feature>
<evidence type="ECO:0000313" key="4">
    <source>
        <dbReference type="EMBL" id="CAG8586267.1"/>
    </source>
</evidence>
<keyword evidence="5" id="KW-1185">Reference proteome</keyword>
<feature type="compositionally biased region" description="Low complexity" evidence="1">
    <location>
        <begin position="54"/>
        <end position="65"/>
    </location>
</feature>
<keyword evidence="2" id="KW-0812">Transmembrane</keyword>
<dbReference type="AlphaFoldDB" id="A0A9N9G7G3"/>
<comment type="caution">
    <text evidence="4">The sequence shown here is derived from an EMBL/GenBank/DDBJ whole genome shotgun (WGS) entry which is preliminary data.</text>
</comment>
<accession>A0A9N9G7G3</accession>
<feature type="chain" id="PRO_5040253804" evidence="3">
    <location>
        <begin position="27"/>
        <end position="142"/>
    </location>
</feature>
<evidence type="ECO:0000256" key="2">
    <source>
        <dbReference type="SAM" id="Phobius"/>
    </source>
</evidence>
<feature type="signal peptide" evidence="3">
    <location>
        <begin position="1"/>
        <end position="26"/>
    </location>
</feature>
<protein>
    <submittedName>
        <fullName evidence="4">23945_t:CDS:1</fullName>
    </submittedName>
</protein>
<feature type="region of interest" description="Disordered" evidence="1">
    <location>
        <begin position="92"/>
        <end position="115"/>
    </location>
</feature>
<keyword evidence="2" id="KW-0472">Membrane</keyword>
<sequence length="142" mass="14236">MSFSKRNSILALCLLNLLLCFALVKGDTYMQGSVSTTAGPDVGATVAPGPTGSTPLGTAPTEAPTGTPTAWVATAWATSAPYIGATATPYPSNPSALNSSAPSSPTTPSAPTSTTSSAFRNVVAANLISVGLFVCSMAFYLN</sequence>
<dbReference type="Proteomes" id="UP000789759">
    <property type="component" value="Unassembled WGS sequence"/>
</dbReference>
<keyword evidence="2" id="KW-1133">Transmembrane helix</keyword>
<feature type="transmembrane region" description="Helical" evidence="2">
    <location>
        <begin position="122"/>
        <end position="141"/>
    </location>
</feature>
<evidence type="ECO:0000256" key="3">
    <source>
        <dbReference type="SAM" id="SignalP"/>
    </source>
</evidence>
<proteinExistence type="predicted"/>
<reference evidence="4" key="1">
    <citation type="submission" date="2021-06" db="EMBL/GenBank/DDBJ databases">
        <authorList>
            <person name="Kallberg Y."/>
            <person name="Tangrot J."/>
            <person name="Rosling A."/>
        </authorList>
    </citation>
    <scope>NUCLEOTIDE SEQUENCE</scope>
    <source>
        <strain evidence="4">FL966</strain>
    </source>
</reference>
<evidence type="ECO:0000313" key="5">
    <source>
        <dbReference type="Proteomes" id="UP000789759"/>
    </source>
</evidence>
<name>A0A9N9G7G3_9GLOM</name>
<dbReference type="EMBL" id="CAJVQA010003892">
    <property type="protein sequence ID" value="CAG8586267.1"/>
    <property type="molecule type" value="Genomic_DNA"/>
</dbReference>